<organism evidence="2">
    <name type="scientific">bioreactor metagenome</name>
    <dbReference type="NCBI Taxonomy" id="1076179"/>
    <lineage>
        <taxon>unclassified sequences</taxon>
        <taxon>metagenomes</taxon>
        <taxon>ecological metagenomes</taxon>
    </lineage>
</organism>
<keyword evidence="2" id="KW-0548">Nucleotidyltransferase</keyword>
<dbReference type="InterPro" id="IPR013264">
    <property type="entry name" value="DNAG_N"/>
</dbReference>
<dbReference type="EMBL" id="VSSQ01070227">
    <property type="protein sequence ID" value="MPN22074.1"/>
    <property type="molecule type" value="Genomic_DNA"/>
</dbReference>
<dbReference type="AlphaFoldDB" id="A0A645GDH8"/>
<comment type="caution">
    <text evidence="2">The sequence shown here is derived from an EMBL/GenBank/DDBJ whole genome shotgun (WGS) entry which is preliminary data.</text>
</comment>
<dbReference type="Pfam" id="PF08275">
    <property type="entry name" value="DNAG_N"/>
    <property type="match status" value="1"/>
</dbReference>
<accession>A0A645GDH8</accession>
<gene>
    <name evidence="2" type="primary">dnaG_53</name>
    <name evidence="2" type="ORF">SDC9_169457</name>
</gene>
<reference evidence="2" key="1">
    <citation type="submission" date="2019-08" db="EMBL/GenBank/DDBJ databases">
        <authorList>
            <person name="Kucharzyk K."/>
            <person name="Murdoch R.W."/>
            <person name="Higgins S."/>
            <person name="Loffler F."/>
        </authorList>
    </citation>
    <scope>NUCLEOTIDE SEQUENCE</scope>
</reference>
<feature type="domain" description="DNA primase DNAG catalytic core N-terminal" evidence="1">
    <location>
        <begin position="53"/>
        <end position="95"/>
    </location>
</feature>
<dbReference type="GO" id="GO:0016779">
    <property type="term" value="F:nucleotidyltransferase activity"/>
    <property type="evidence" value="ECO:0007669"/>
    <property type="project" value="UniProtKB-KW"/>
</dbReference>
<keyword evidence="2" id="KW-0808">Transferase</keyword>
<protein>
    <submittedName>
        <fullName evidence="2">DNA primase</fullName>
        <ecNumber evidence="2">2.7.7.-</ecNumber>
    </submittedName>
</protein>
<sequence>MKDKENIPFIDAVKKTCELAGITDENLSNIGEHKKISSENDILYKVLSDVNDYYIYQLKTLDGKEALEYLDNRGISEKNCLDYKIGFSSNDGKKVISY</sequence>
<dbReference type="GO" id="GO:0005737">
    <property type="term" value="C:cytoplasm"/>
    <property type="evidence" value="ECO:0007669"/>
    <property type="project" value="TreeGrafter"/>
</dbReference>
<dbReference type="SUPFAM" id="SSF56731">
    <property type="entry name" value="DNA primase core"/>
    <property type="match status" value="1"/>
</dbReference>
<dbReference type="Gene3D" id="3.90.980.10">
    <property type="entry name" value="DNA primase, catalytic core, N-terminal domain"/>
    <property type="match status" value="1"/>
</dbReference>
<dbReference type="EC" id="2.7.7.-" evidence="2"/>
<name>A0A645GDH8_9ZZZZ</name>
<dbReference type="GO" id="GO:0006269">
    <property type="term" value="P:DNA replication, synthesis of primer"/>
    <property type="evidence" value="ECO:0007669"/>
    <property type="project" value="TreeGrafter"/>
</dbReference>
<evidence type="ECO:0000259" key="1">
    <source>
        <dbReference type="Pfam" id="PF08275"/>
    </source>
</evidence>
<evidence type="ECO:0000313" key="2">
    <source>
        <dbReference type="EMBL" id="MPN22074.1"/>
    </source>
</evidence>
<dbReference type="PANTHER" id="PTHR30313">
    <property type="entry name" value="DNA PRIMASE"/>
    <property type="match status" value="1"/>
</dbReference>
<proteinExistence type="predicted"/>
<dbReference type="InterPro" id="IPR050219">
    <property type="entry name" value="DnaG_primase"/>
</dbReference>
<dbReference type="InterPro" id="IPR037068">
    <property type="entry name" value="DNA_primase_core_N_sf"/>
</dbReference>
<dbReference type="PANTHER" id="PTHR30313:SF2">
    <property type="entry name" value="DNA PRIMASE"/>
    <property type="match status" value="1"/>
</dbReference>